<dbReference type="AlphaFoldDB" id="A0A940X5Y8"/>
<keyword evidence="3" id="KW-1185">Reference proteome</keyword>
<proteinExistence type="predicted"/>
<dbReference type="Proteomes" id="UP000673447">
    <property type="component" value="Unassembled WGS sequence"/>
</dbReference>
<protein>
    <submittedName>
        <fullName evidence="2">Uncharacterized protein</fullName>
    </submittedName>
</protein>
<dbReference type="RefSeq" id="WP_210537873.1">
    <property type="nucleotide sequence ID" value="NZ_JAGKTC010000004.1"/>
</dbReference>
<organism evidence="2 3">
    <name type="scientific">Pseudoxanthomonas helianthi</name>
    <dbReference type="NCBI Taxonomy" id="1453541"/>
    <lineage>
        <taxon>Bacteria</taxon>
        <taxon>Pseudomonadati</taxon>
        <taxon>Pseudomonadota</taxon>
        <taxon>Gammaproteobacteria</taxon>
        <taxon>Lysobacterales</taxon>
        <taxon>Lysobacteraceae</taxon>
        <taxon>Pseudoxanthomonas</taxon>
    </lineage>
</organism>
<evidence type="ECO:0000313" key="2">
    <source>
        <dbReference type="EMBL" id="MBP3985955.1"/>
    </source>
</evidence>
<evidence type="ECO:0000313" key="3">
    <source>
        <dbReference type="Proteomes" id="UP000673447"/>
    </source>
</evidence>
<gene>
    <name evidence="2" type="ORF">J5837_16230</name>
</gene>
<dbReference type="EMBL" id="JAGKTC010000004">
    <property type="protein sequence ID" value="MBP3985955.1"/>
    <property type="molecule type" value="Genomic_DNA"/>
</dbReference>
<evidence type="ECO:0000256" key="1">
    <source>
        <dbReference type="SAM" id="MobiDB-lite"/>
    </source>
</evidence>
<sequence>MKIERKGPTAGGRAAAPPQRSGARKPQPQNQNQRKPVVPGPNKAGRDQDRDGVVGSENDDPGR</sequence>
<comment type="caution">
    <text evidence="2">The sequence shown here is derived from an EMBL/GenBank/DDBJ whole genome shotgun (WGS) entry which is preliminary data.</text>
</comment>
<reference evidence="2" key="1">
    <citation type="journal article" date="2016" name="Int. J. Syst. Evol. Microbiol.">
        <title>Pseudoxanthomonas helianthi sp. nov., isolated from roots of Jerusalem artichoke (Helianthus tuberosus).</title>
        <authorList>
            <person name="Kittiwongwattana C."/>
            <person name="Thawai C."/>
        </authorList>
    </citation>
    <scope>NUCLEOTIDE SEQUENCE</scope>
    <source>
        <strain evidence="2">110414</strain>
    </source>
</reference>
<feature type="compositionally biased region" description="Low complexity" evidence="1">
    <location>
        <begin position="11"/>
        <end position="37"/>
    </location>
</feature>
<name>A0A940X5Y8_9GAMM</name>
<feature type="region of interest" description="Disordered" evidence="1">
    <location>
        <begin position="1"/>
        <end position="63"/>
    </location>
</feature>
<reference evidence="2" key="2">
    <citation type="submission" date="2021-03" db="EMBL/GenBank/DDBJ databases">
        <authorList>
            <person name="Cao W."/>
        </authorList>
    </citation>
    <scope>NUCLEOTIDE SEQUENCE</scope>
    <source>
        <strain evidence="2">110414</strain>
    </source>
</reference>
<accession>A0A940X5Y8</accession>